<feature type="region of interest" description="Disordered" evidence="1">
    <location>
        <begin position="46"/>
        <end position="70"/>
    </location>
</feature>
<name>A0A8J2JV86_9HEXA</name>
<dbReference type="EMBL" id="CAJVCH010157421">
    <property type="protein sequence ID" value="CAG7728033.1"/>
    <property type="molecule type" value="Genomic_DNA"/>
</dbReference>
<keyword evidence="4" id="KW-1185">Reference proteome</keyword>
<feature type="compositionally biased region" description="Gly residues" evidence="1">
    <location>
        <begin position="50"/>
        <end position="66"/>
    </location>
</feature>
<protein>
    <recommendedName>
        <fullName evidence="2">RIIa domain-containing protein</fullName>
    </recommendedName>
</protein>
<dbReference type="AlphaFoldDB" id="A0A8J2JV86"/>
<evidence type="ECO:0000313" key="3">
    <source>
        <dbReference type="EMBL" id="CAG7728033.1"/>
    </source>
</evidence>
<evidence type="ECO:0000313" key="4">
    <source>
        <dbReference type="Proteomes" id="UP000708208"/>
    </source>
</evidence>
<gene>
    <name evidence="3" type="ORF">AFUS01_LOCUS16844</name>
</gene>
<evidence type="ECO:0000256" key="1">
    <source>
        <dbReference type="SAM" id="MobiDB-lite"/>
    </source>
</evidence>
<dbReference type="CDD" id="cd12099">
    <property type="entry name" value="DD_RII_PKA"/>
    <property type="match status" value="1"/>
</dbReference>
<dbReference type="InterPro" id="IPR003117">
    <property type="entry name" value="cAMP_dep_PK_reg_su_I/II_a/b"/>
</dbReference>
<sequence>MDNRPRYRVPDELRETLLDFTIAYLLERPNNLADFGLNFFQRLKREREGTGGGGPPTGAVNGGTGGPAEELEGRQLVLDEAITDWMLHFSIHYMLENPPDLVAFGLEYCQAKLAGL</sequence>
<organism evidence="3 4">
    <name type="scientific">Allacma fusca</name>
    <dbReference type="NCBI Taxonomy" id="39272"/>
    <lineage>
        <taxon>Eukaryota</taxon>
        <taxon>Metazoa</taxon>
        <taxon>Ecdysozoa</taxon>
        <taxon>Arthropoda</taxon>
        <taxon>Hexapoda</taxon>
        <taxon>Collembola</taxon>
        <taxon>Symphypleona</taxon>
        <taxon>Sminthuridae</taxon>
        <taxon>Allacma</taxon>
    </lineage>
</organism>
<accession>A0A8J2JV86</accession>
<dbReference type="Proteomes" id="UP000708208">
    <property type="component" value="Unassembled WGS sequence"/>
</dbReference>
<evidence type="ECO:0000259" key="2">
    <source>
        <dbReference type="Pfam" id="PF02197"/>
    </source>
</evidence>
<dbReference type="Pfam" id="PF02197">
    <property type="entry name" value="RIIa"/>
    <property type="match status" value="1"/>
</dbReference>
<proteinExistence type="predicted"/>
<reference evidence="3" key="1">
    <citation type="submission" date="2021-06" db="EMBL/GenBank/DDBJ databases">
        <authorList>
            <person name="Hodson N. C."/>
            <person name="Mongue J. A."/>
            <person name="Jaron S. K."/>
        </authorList>
    </citation>
    <scope>NUCLEOTIDE SEQUENCE</scope>
</reference>
<comment type="caution">
    <text evidence="3">The sequence shown here is derived from an EMBL/GenBank/DDBJ whole genome shotgun (WGS) entry which is preliminary data.</text>
</comment>
<feature type="domain" description="RIIa" evidence="2">
    <location>
        <begin position="13"/>
        <end position="48"/>
    </location>
</feature>
<dbReference type="OrthoDB" id="417078at2759"/>